<feature type="chain" id="PRO_5038887187" description="Lipoprotein" evidence="2">
    <location>
        <begin position="19"/>
        <end position="256"/>
    </location>
</feature>
<dbReference type="RefSeq" id="WP_181568145.1">
    <property type="nucleotide sequence ID" value="NZ_CP059322.2"/>
</dbReference>
<gene>
    <name evidence="3" type="ORF">H1D33_19820</name>
</gene>
<feature type="signal peptide" evidence="2">
    <location>
        <begin position="1"/>
        <end position="18"/>
    </location>
</feature>
<keyword evidence="2" id="KW-0732">Signal</keyword>
<evidence type="ECO:0008006" key="5">
    <source>
        <dbReference type="Google" id="ProtNLM"/>
    </source>
</evidence>
<reference evidence="4" key="1">
    <citation type="submission" date="2020-07" db="EMBL/GenBank/DDBJ databases">
        <title>A new Micromonospora strain with potent antibiotic activity isolated from the microbiome of a mid-Atlantic deep-sea sponge.</title>
        <authorList>
            <person name="Back C.R."/>
            <person name="Stennett H.L."/>
            <person name="Williams S.E."/>
            <person name="Wang L."/>
            <person name="Ojeda Gomez J."/>
            <person name="Abdulle O.M."/>
            <person name="Duffy T."/>
            <person name="Hendry K.R."/>
            <person name="Powell D."/>
            <person name="Stach J.E."/>
            <person name="Essex-Lopresti A.E."/>
            <person name="Willis C.L."/>
            <person name="Curnow P."/>
            <person name="Race P.R."/>
        </authorList>
    </citation>
    <scope>NUCLEOTIDE SEQUENCE [LARGE SCALE GENOMIC DNA]</scope>
    <source>
        <strain evidence="4">28ISP2-46</strain>
    </source>
</reference>
<evidence type="ECO:0000313" key="3">
    <source>
        <dbReference type="EMBL" id="QLQ35616.1"/>
    </source>
</evidence>
<sequence length="256" mass="26879">MRRSLVPALAVSLTVLLAACGTSTDPASDPGAAPSASASASTPTAAEAPAEIRQGFQRSLEKSVRMDVVIKAGNQTVTMRSALDPATGGMTLDMATPEPVSMVVTADAVYVQQDKSESKRWLKLDRKRLRPDGQLAQGLDIRAQAGILGGVVSAEPAGDGRYTGVADPDKAVAAASSESERGTLRNAFKVLKTKSVPFEATLDDAGRLTLLTYTFDTAAGKVDNEMKMHSFGEPVTVTAPKASETEPAAAEMYRFF</sequence>
<evidence type="ECO:0000313" key="4">
    <source>
        <dbReference type="Proteomes" id="UP000510844"/>
    </source>
</evidence>
<name>A0A7L6B179_9ACTN</name>
<evidence type="ECO:0000256" key="2">
    <source>
        <dbReference type="SAM" id="SignalP"/>
    </source>
</evidence>
<reference evidence="3 4" key="2">
    <citation type="journal article" date="2021" name="Mar. Drugs">
        <title>A New Micromonospora Strain with Antibiotic Activity Isolated from the Microbiome of a Mid-Atlantic Deep-Sea Sponge.</title>
        <authorList>
            <person name="Back C.R."/>
            <person name="Stennett H.L."/>
            <person name="Williams S.E."/>
            <person name="Wang L."/>
            <person name="Ojeda Gomez J."/>
            <person name="Abdulle O.M."/>
            <person name="Duffy T."/>
            <person name="Neal C."/>
            <person name="Mantell J."/>
            <person name="Jepson M.A."/>
            <person name="Hendry K.R."/>
            <person name="Powell D."/>
            <person name="Stach J.E.M."/>
            <person name="Essex-Lopresti A.E."/>
            <person name="Willis C.L."/>
            <person name="Curnow P."/>
            <person name="Race P.R."/>
        </authorList>
    </citation>
    <scope>NUCLEOTIDE SEQUENCE [LARGE SCALE GENOMIC DNA]</scope>
    <source>
        <strain evidence="3 4">28ISP2-46</strain>
    </source>
</reference>
<dbReference type="EMBL" id="CP059322">
    <property type="protein sequence ID" value="QLQ35616.1"/>
    <property type="molecule type" value="Genomic_DNA"/>
</dbReference>
<dbReference type="Proteomes" id="UP000510844">
    <property type="component" value="Chromosome"/>
</dbReference>
<accession>A0A7L6B179</accession>
<proteinExistence type="predicted"/>
<protein>
    <recommendedName>
        <fullName evidence="5">Lipoprotein</fullName>
    </recommendedName>
</protein>
<feature type="region of interest" description="Disordered" evidence="1">
    <location>
        <begin position="23"/>
        <end position="49"/>
    </location>
</feature>
<evidence type="ECO:0000256" key="1">
    <source>
        <dbReference type="SAM" id="MobiDB-lite"/>
    </source>
</evidence>
<dbReference type="Gene3D" id="2.50.20.20">
    <property type="match status" value="1"/>
</dbReference>
<dbReference type="AlphaFoldDB" id="A0A7L6B179"/>
<keyword evidence="4" id="KW-1185">Reference proteome</keyword>
<organism evidence="3 4">
    <name type="scientific">Micromonospora robiginosa</name>
    <dbReference type="NCBI Taxonomy" id="2749844"/>
    <lineage>
        <taxon>Bacteria</taxon>
        <taxon>Bacillati</taxon>
        <taxon>Actinomycetota</taxon>
        <taxon>Actinomycetes</taxon>
        <taxon>Micromonosporales</taxon>
        <taxon>Micromonosporaceae</taxon>
        <taxon>Micromonospora</taxon>
    </lineage>
</organism>
<dbReference type="PROSITE" id="PS51257">
    <property type="entry name" value="PROKAR_LIPOPROTEIN"/>
    <property type="match status" value="1"/>
</dbReference>
<dbReference type="KEGG" id="mfeu:H1D33_19820"/>